<keyword evidence="3" id="KW-0560">Oxidoreductase</keyword>
<dbReference type="EMBL" id="PDNC01000069">
    <property type="protein sequence ID" value="PGH01676.1"/>
    <property type="molecule type" value="Genomic_DNA"/>
</dbReference>
<feature type="signal peptide" evidence="4">
    <location>
        <begin position="1"/>
        <end position="22"/>
    </location>
</feature>
<dbReference type="Gene3D" id="3.50.50.60">
    <property type="entry name" value="FAD/NAD(P)-binding domain"/>
    <property type="match status" value="3"/>
</dbReference>
<name>A0A2B7WXZ3_9EURO</name>
<dbReference type="PANTHER" id="PTHR48105">
    <property type="entry name" value="THIOREDOXIN REDUCTASE 1-RELATED-RELATED"/>
    <property type="match status" value="1"/>
</dbReference>
<gene>
    <name evidence="6" type="ORF">GX51_05122</name>
</gene>
<dbReference type="STRING" id="2060905.A0A2B7WXZ3"/>
<accession>A0A2B7WXZ3</accession>
<dbReference type="Proteomes" id="UP000224080">
    <property type="component" value="Unassembled WGS sequence"/>
</dbReference>
<keyword evidence="7" id="KW-1185">Reference proteome</keyword>
<dbReference type="InterPro" id="IPR023753">
    <property type="entry name" value="FAD/NAD-binding_dom"/>
</dbReference>
<protein>
    <recommendedName>
        <fullName evidence="5">FAD/NAD(P)-binding domain-containing protein</fullName>
    </recommendedName>
</protein>
<proteinExistence type="inferred from homology"/>
<reference evidence="6 7" key="1">
    <citation type="submission" date="2017-10" db="EMBL/GenBank/DDBJ databases">
        <title>Comparative genomics in systemic dimorphic fungi from Ajellomycetaceae.</title>
        <authorList>
            <person name="Munoz J.F."/>
            <person name="Mcewen J.G."/>
            <person name="Clay O.K."/>
            <person name="Cuomo C.A."/>
        </authorList>
    </citation>
    <scope>NUCLEOTIDE SEQUENCE [LARGE SCALE GENOMIC DNA]</scope>
    <source>
        <strain evidence="6 7">UAMH130</strain>
    </source>
</reference>
<evidence type="ECO:0000313" key="6">
    <source>
        <dbReference type="EMBL" id="PGH01676.1"/>
    </source>
</evidence>
<evidence type="ECO:0000313" key="7">
    <source>
        <dbReference type="Proteomes" id="UP000224080"/>
    </source>
</evidence>
<dbReference type="InterPro" id="IPR036188">
    <property type="entry name" value="FAD/NAD-bd_sf"/>
</dbReference>
<organism evidence="6 7">
    <name type="scientific">Blastomyces parvus</name>
    <dbReference type="NCBI Taxonomy" id="2060905"/>
    <lineage>
        <taxon>Eukaryota</taxon>
        <taxon>Fungi</taxon>
        <taxon>Dikarya</taxon>
        <taxon>Ascomycota</taxon>
        <taxon>Pezizomycotina</taxon>
        <taxon>Eurotiomycetes</taxon>
        <taxon>Eurotiomycetidae</taxon>
        <taxon>Onygenales</taxon>
        <taxon>Ajellomycetaceae</taxon>
        <taxon>Blastomyces</taxon>
    </lineage>
</organism>
<keyword evidence="4" id="KW-0732">Signal</keyword>
<dbReference type="AlphaFoldDB" id="A0A2B7WXZ3"/>
<dbReference type="PRINTS" id="PR00368">
    <property type="entry name" value="FADPNR"/>
</dbReference>
<evidence type="ECO:0000256" key="4">
    <source>
        <dbReference type="SAM" id="SignalP"/>
    </source>
</evidence>
<feature type="domain" description="FAD/NAD(P)-binding" evidence="5">
    <location>
        <begin position="30"/>
        <end position="185"/>
    </location>
</feature>
<sequence>MSITYSSSRLLILFCLLTLALASNIPPVDYEVIIVGGGPAGLSALSGLSRVRRTALMVDSGKYRNQLTRNVHDVITNDGVHPAYFRHKAREQIRRYPTAEMTNGTVLEITPVKYSPDVLPLFEVEIAMGSKAPSSVVTKLARKVILATGIEDVLPDTPGISEAWSRGIYWCPWCDGFEHRDQPIGILGDVTSILDNVMHIATINQDIMVFTNGLQLPESETSGLETFYGIKYNYSPIKNITRRQDGGIHFNPGNQSEFDIFTVHFEGDAQPVNRSVFFTAFDSRQRSDLPYKLGLRMIKEKIDNNFRGMATSMPGIYAVGDCNNDGSTNVAHAMFSGKRAAVDIHILLERENATAMGITLSKRSQHLTIRELEERPESEIGNELESLWRASSRS</sequence>
<comment type="similarity">
    <text evidence="1">Belongs to the class-II pyridine nucleotide-disulfide oxidoreductase family.</text>
</comment>
<dbReference type="OrthoDB" id="10260355at2759"/>
<dbReference type="Pfam" id="PF07992">
    <property type="entry name" value="Pyr_redox_2"/>
    <property type="match status" value="1"/>
</dbReference>
<evidence type="ECO:0000259" key="5">
    <source>
        <dbReference type="Pfam" id="PF07992"/>
    </source>
</evidence>
<dbReference type="GO" id="GO:0097237">
    <property type="term" value="P:cellular response to toxic substance"/>
    <property type="evidence" value="ECO:0007669"/>
    <property type="project" value="UniProtKB-ARBA"/>
</dbReference>
<dbReference type="SUPFAM" id="SSF51905">
    <property type="entry name" value="FAD/NAD(P)-binding domain"/>
    <property type="match status" value="1"/>
</dbReference>
<evidence type="ECO:0000256" key="2">
    <source>
        <dbReference type="ARBA" id="ARBA00022630"/>
    </source>
</evidence>
<keyword evidence="2" id="KW-0285">Flavoprotein</keyword>
<feature type="chain" id="PRO_5012880189" description="FAD/NAD(P)-binding domain-containing protein" evidence="4">
    <location>
        <begin position="23"/>
        <end position="394"/>
    </location>
</feature>
<evidence type="ECO:0000256" key="1">
    <source>
        <dbReference type="ARBA" id="ARBA00009333"/>
    </source>
</evidence>
<dbReference type="GO" id="GO:0016491">
    <property type="term" value="F:oxidoreductase activity"/>
    <property type="evidence" value="ECO:0007669"/>
    <property type="project" value="UniProtKB-KW"/>
</dbReference>
<dbReference type="InterPro" id="IPR050097">
    <property type="entry name" value="Ferredoxin-NADP_redctase_2"/>
</dbReference>
<evidence type="ECO:0000256" key="3">
    <source>
        <dbReference type="ARBA" id="ARBA00023002"/>
    </source>
</evidence>
<comment type="caution">
    <text evidence="6">The sequence shown here is derived from an EMBL/GenBank/DDBJ whole genome shotgun (WGS) entry which is preliminary data.</text>
</comment>
<dbReference type="PRINTS" id="PR00469">
    <property type="entry name" value="PNDRDTASEII"/>
</dbReference>